<dbReference type="EMBL" id="CP068108">
    <property type="protein sequence ID" value="QQT98580.1"/>
    <property type="molecule type" value="Genomic_DNA"/>
</dbReference>
<evidence type="ECO:0000313" key="3">
    <source>
        <dbReference type="Proteomes" id="UP000596202"/>
    </source>
</evidence>
<organism evidence="2 3">
    <name type="scientific">Myroides odoratus</name>
    <name type="common">Flavobacterium odoratum</name>
    <dbReference type="NCBI Taxonomy" id="256"/>
    <lineage>
        <taxon>Bacteria</taxon>
        <taxon>Pseudomonadati</taxon>
        <taxon>Bacteroidota</taxon>
        <taxon>Flavobacteriia</taxon>
        <taxon>Flavobacteriales</taxon>
        <taxon>Flavobacteriaceae</taxon>
        <taxon>Myroides</taxon>
    </lineage>
</organism>
<evidence type="ECO:0000256" key="1">
    <source>
        <dbReference type="SAM" id="SignalP"/>
    </source>
</evidence>
<protein>
    <recommendedName>
        <fullName evidence="4">Secreted protein</fullName>
    </recommendedName>
</protein>
<dbReference type="AlphaFoldDB" id="A0A9Q6ZA87"/>
<dbReference type="GeneID" id="93528011"/>
<dbReference type="RefSeq" id="WP_002985517.1">
    <property type="nucleotide sequence ID" value="NZ_CP068108.1"/>
</dbReference>
<dbReference type="Proteomes" id="UP000596202">
    <property type="component" value="Chromosome"/>
</dbReference>
<gene>
    <name evidence="2" type="ORF">I6I88_10115</name>
</gene>
<name>A0A9Q6ZA87_MYROD</name>
<accession>A0A9Q6ZA87</accession>
<reference evidence="2 3" key="1">
    <citation type="submission" date="2021-01" db="EMBL/GenBank/DDBJ databases">
        <title>FDA dAtabase for Regulatory Grade micrObial Sequences (FDA-ARGOS): Supporting development and validation of Infectious Disease Dx tests.</title>
        <authorList>
            <person name="Sproer C."/>
            <person name="Gronow S."/>
            <person name="Severitt S."/>
            <person name="Schroder I."/>
            <person name="Tallon L."/>
            <person name="Sadzewicz L."/>
            <person name="Zhao X."/>
            <person name="Boylan J."/>
            <person name="Ott S."/>
            <person name="Bowen H."/>
            <person name="Vavikolanu K."/>
            <person name="Mehta A."/>
            <person name="Aluvathingal J."/>
            <person name="Nadendla S."/>
            <person name="Lowell S."/>
            <person name="Myers T."/>
            <person name="Yan Y."/>
            <person name="Sichtig H."/>
        </authorList>
    </citation>
    <scope>NUCLEOTIDE SEQUENCE [LARGE SCALE GENOMIC DNA]</scope>
    <source>
        <strain evidence="2 3">FDAARGOS_1131</strain>
    </source>
</reference>
<keyword evidence="1" id="KW-0732">Signal</keyword>
<evidence type="ECO:0000313" key="2">
    <source>
        <dbReference type="EMBL" id="QQT98580.1"/>
    </source>
</evidence>
<evidence type="ECO:0008006" key="4">
    <source>
        <dbReference type="Google" id="ProtNLM"/>
    </source>
</evidence>
<proteinExistence type="predicted"/>
<sequence>MKKLLLLTGLFLSIGLFSFSDSINLNQLEGCMDDGDTSSMDSDAPTCQGGARTCCVAVSQKHS</sequence>
<feature type="chain" id="PRO_5040287418" description="Secreted protein" evidence="1">
    <location>
        <begin position="23"/>
        <end position="63"/>
    </location>
</feature>
<feature type="signal peptide" evidence="1">
    <location>
        <begin position="1"/>
        <end position="22"/>
    </location>
</feature>